<accession>A0ABU0H7P2</accession>
<dbReference type="Proteomes" id="UP001241603">
    <property type="component" value="Unassembled WGS sequence"/>
</dbReference>
<gene>
    <name evidence="1" type="ORF">QO014_002716</name>
</gene>
<name>A0ABU0H7P2_9HYPH</name>
<keyword evidence="2" id="KW-1185">Reference proteome</keyword>
<reference evidence="1 2" key="1">
    <citation type="submission" date="2023-07" db="EMBL/GenBank/DDBJ databases">
        <title>Genomic Encyclopedia of Type Strains, Phase IV (KMG-IV): sequencing the most valuable type-strain genomes for metagenomic binning, comparative biology and taxonomic classification.</title>
        <authorList>
            <person name="Goeker M."/>
        </authorList>
    </citation>
    <scope>NUCLEOTIDE SEQUENCE [LARGE SCALE GENOMIC DNA]</scope>
    <source>
        <strain evidence="1 2">B6-8</strain>
    </source>
</reference>
<evidence type="ECO:0008006" key="3">
    <source>
        <dbReference type="Google" id="ProtNLM"/>
    </source>
</evidence>
<proteinExistence type="predicted"/>
<evidence type="ECO:0000313" key="2">
    <source>
        <dbReference type="Proteomes" id="UP001241603"/>
    </source>
</evidence>
<dbReference type="RefSeq" id="WP_266349216.1">
    <property type="nucleotide sequence ID" value="NZ_JAPKNG010000003.1"/>
</dbReference>
<dbReference type="EMBL" id="JAUSVO010000003">
    <property type="protein sequence ID" value="MDQ0438324.1"/>
    <property type="molecule type" value="Genomic_DNA"/>
</dbReference>
<sequence length="253" mass="27131">MLAALALPGAASAADIELDNQPPALAAPGPERWQFTIAPYVWAAGASGDLSYGGIPLVHVEAPFSHLLDNLNFGGMLVGEARYDRFVLFSDLIDLNVSSDYSLQPMGVAVGLDVGLNLFEWTPMVGYSVVKTKDWNFDVMAGARLWSVDVDTSVNFGNILNLDADAHETWADAMVGVKSQYALTDKLFVAGWAMAGAGGSTFTWDLMGSVGYKFSDRIWGMAGYRAQGVDFDSGSFNIDTTMQGPIIGATFKF</sequence>
<organism evidence="1 2">
    <name type="scientific">Kaistia dalseonensis</name>
    <dbReference type="NCBI Taxonomy" id="410840"/>
    <lineage>
        <taxon>Bacteria</taxon>
        <taxon>Pseudomonadati</taxon>
        <taxon>Pseudomonadota</taxon>
        <taxon>Alphaproteobacteria</taxon>
        <taxon>Hyphomicrobiales</taxon>
        <taxon>Kaistiaceae</taxon>
        <taxon>Kaistia</taxon>
    </lineage>
</organism>
<evidence type="ECO:0000313" key="1">
    <source>
        <dbReference type="EMBL" id="MDQ0438324.1"/>
    </source>
</evidence>
<protein>
    <recommendedName>
        <fullName evidence="3">Outer membrane protein beta-barrel domain-containing protein</fullName>
    </recommendedName>
</protein>
<comment type="caution">
    <text evidence="1">The sequence shown here is derived from an EMBL/GenBank/DDBJ whole genome shotgun (WGS) entry which is preliminary data.</text>
</comment>